<dbReference type="Pfam" id="PF07426">
    <property type="entry name" value="Dynactin_p22"/>
    <property type="match status" value="1"/>
</dbReference>
<keyword evidence="1" id="KW-0175">Coiled coil</keyword>
<keyword evidence="3" id="KW-1185">Reference proteome</keyword>
<reference evidence="2" key="1">
    <citation type="submission" date="2023-01" db="EMBL/GenBank/DDBJ databases">
        <title>The growth and conidiation of Purpureocillium lavendulum are regulated by nitrogen source and histone H3K14 acetylation.</title>
        <authorList>
            <person name="Tang P."/>
            <person name="Han J."/>
            <person name="Zhang C."/>
            <person name="Tang P."/>
            <person name="Qi F."/>
            <person name="Zhang K."/>
            <person name="Liang L."/>
        </authorList>
    </citation>
    <scope>NUCLEOTIDE SEQUENCE</scope>
    <source>
        <strain evidence="2">YMF1.00683</strain>
    </source>
</reference>
<sequence>MENPLDQTTLSTLSLLESRLLRVEHLLYGPTASHPPPAQHESAVRRMEELERRFSMLSSRVRVYGELLKIYKTHPDFFHAPAPSVPPSQLSADAIRSIVLASASSFPAILSSLTAVKDSPVPDPSESAALIAKAERMRAIEATQLAQAAEISELRRRSESVMRSWYEGNVLANSQLMADVEGRVEKVERLVRRREREIQEEKEV</sequence>
<gene>
    <name evidence="2" type="ORF">O9K51_01635</name>
</gene>
<dbReference type="GO" id="GO:0061640">
    <property type="term" value="P:cytoskeleton-dependent cytokinesis"/>
    <property type="evidence" value="ECO:0007669"/>
    <property type="project" value="InterPro"/>
</dbReference>
<accession>A0AB34G5I9</accession>
<evidence type="ECO:0000313" key="3">
    <source>
        <dbReference type="Proteomes" id="UP001163105"/>
    </source>
</evidence>
<protein>
    <submittedName>
        <fullName evidence="2">Nuclear distribution protein</fullName>
    </submittedName>
</protein>
<dbReference type="InterPro" id="IPR009991">
    <property type="entry name" value="DCTN3"/>
</dbReference>
<comment type="caution">
    <text evidence="2">The sequence shown here is derived from an EMBL/GenBank/DDBJ whole genome shotgun (WGS) entry which is preliminary data.</text>
</comment>
<name>A0AB34G5I9_9HYPO</name>
<dbReference type="AlphaFoldDB" id="A0AB34G5I9"/>
<dbReference type="Proteomes" id="UP001163105">
    <property type="component" value="Unassembled WGS sequence"/>
</dbReference>
<evidence type="ECO:0000256" key="1">
    <source>
        <dbReference type="SAM" id="Coils"/>
    </source>
</evidence>
<evidence type="ECO:0000313" key="2">
    <source>
        <dbReference type="EMBL" id="KAJ6446862.1"/>
    </source>
</evidence>
<dbReference type="GO" id="GO:0005869">
    <property type="term" value="C:dynactin complex"/>
    <property type="evidence" value="ECO:0007669"/>
    <property type="project" value="InterPro"/>
</dbReference>
<feature type="coiled-coil region" evidence="1">
    <location>
        <begin position="177"/>
        <end position="204"/>
    </location>
</feature>
<organism evidence="2 3">
    <name type="scientific">Purpureocillium lavendulum</name>
    <dbReference type="NCBI Taxonomy" id="1247861"/>
    <lineage>
        <taxon>Eukaryota</taxon>
        <taxon>Fungi</taxon>
        <taxon>Dikarya</taxon>
        <taxon>Ascomycota</taxon>
        <taxon>Pezizomycotina</taxon>
        <taxon>Sordariomycetes</taxon>
        <taxon>Hypocreomycetidae</taxon>
        <taxon>Hypocreales</taxon>
        <taxon>Ophiocordycipitaceae</taxon>
        <taxon>Purpureocillium</taxon>
    </lineage>
</organism>
<proteinExistence type="predicted"/>
<dbReference type="EMBL" id="JAQHRD010000001">
    <property type="protein sequence ID" value="KAJ6446862.1"/>
    <property type="molecule type" value="Genomic_DNA"/>
</dbReference>